<keyword evidence="6" id="KW-0830">Ubiquinone</keyword>
<dbReference type="PROSITE" id="PS51683">
    <property type="entry name" value="SAM_OMT_II"/>
    <property type="match status" value="1"/>
</dbReference>
<dbReference type="CDD" id="cd02440">
    <property type="entry name" value="AdoMet_MTases"/>
    <property type="match status" value="1"/>
</dbReference>
<evidence type="ECO:0000313" key="7">
    <source>
        <dbReference type="Proteomes" id="UP000182762"/>
    </source>
</evidence>
<dbReference type="PIRSF" id="PIRSF005739">
    <property type="entry name" value="O-mtase"/>
    <property type="match status" value="1"/>
</dbReference>
<keyword evidence="7" id="KW-1185">Reference proteome</keyword>
<reference evidence="6 7" key="1">
    <citation type="submission" date="2016-10" db="EMBL/GenBank/DDBJ databases">
        <authorList>
            <person name="Varghese N."/>
            <person name="Submissions S."/>
        </authorList>
    </citation>
    <scope>NUCLEOTIDE SEQUENCE [LARGE SCALE GENOMIC DNA]</scope>
    <source>
        <strain evidence="6 7">DSM 13796</strain>
    </source>
</reference>
<dbReference type="SUPFAM" id="SSF46785">
    <property type="entry name" value="Winged helix' DNA-binding domain"/>
    <property type="match status" value="1"/>
</dbReference>
<dbReference type="PANTHER" id="PTHR11746">
    <property type="entry name" value="O-METHYLTRANSFERASE"/>
    <property type="match status" value="1"/>
</dbReference>
<dbReference type="Gene3D" id="1.10.10.10">
    <property type="entry name" value="Winged helix-like DNA-binding domain superfamily/Winged helix DNA-binding domain"/>
    <property type="match status" value="1"/>
</dbReference>
<dbReference type="InterPro" id="IPR016461">
    <property type="entry name" value="COMT-like"/>
</dbReference>
<dbReference type="RefSeq" id="WP_061804073.1">
    <property type="nucleotide sequence ID" value="NZ_FOXX01000014.1"/>
</dbReference>
<evidence type="ECO:0000259" key="4">
    <source>
        <dbReference type="Pfam" id="PF00891"/>
    </source>
</evidence>
<organism evidence="6 7">
    <name type="scientific">Priestia endophytica DSM 13796</name>
    <dbReference type="NCBI Taxonomy" id="1121089"/>
    <lineage>
        <taxon>Bacteria</taxon>
        <taxon>Bacillati</taxon>
        <taxon>Bacillota</taxon>
        <taxon>Bacilli</taxon>
        <taxon>Bacillales</taxon>
        <taxon>Bacillaceae</taxon>
        <taxon>Priestia</taxon>
    </lineage>
</organism>
<dbReference type="InterPro" id="IPR029063">
    <property type="entry name" value="SAM-dependent_MTases_sf"/>
</dbReference>
<dbReference type="Proteomes" id="UP000182762">
    <property type="component" value="Unassembled WGS sequence"/>
</dbReference>
<dbReference type="InterPro" id="IPR036390">
    <property type="entry name" value="WH_DNA-bd_sf"/>
</dbReference>
<dbReference type="GeneID" id="93712789"/>
<dbReference type="InterPro" id="IPR036388">
    <property type="entry name" value="WH-like_DNA-bd_sf"/>
</dbReference>
<dbReference type="Pfam" id="PF00891">
    <property type="entry name" value="Methyltransf_2"/>
    <property type="match status" value="1"/>
</dbReference>
<dbReference type="InterPro" id="IPR012967">
    <property type="entry name" value="COMT_dimerisation"/>
</dbReference>
<comment type="caution">
    <text evidence="6">The sequence shown here is derived from an EMBL/GenBank/DDBJ whole genome shotgun (WGS) entry which is preliminary data.</text>
</comment>
<keyword evidence="1" id="KW-0489">Methyltransferase</keyword>
<feature type="domain" description="O-methyltransferase dimerisation" evidence="5">
    <location>
        <begin position="15"/>
        <end position="90"/>
    </location>
</feature>
<evidence type="ECO:0000256" key="3">
    <source>
        <dbReference type="ARBA" id="ARBA00022691"/>
    </source>
</evidence>
<feature type="domain" description="O-methyltransferase C-terminal" evidence="4">
    <location>
        <begin position="141"/>
        <end position="320"/>
    </location>
</feature>
<keyword evidence="2" id="KW-0808">Transferase</keyword>
<evidence type="ECO:0000313" key="6">
    <source>
        <dbReference type="EMBL" id="SFQ84624.1"/>
    </source>
</evidence>
<dbReference type="InterPro" id="IPR001077">
    <property type="entry name" value="COMT_C"/>
</dbReference>
<accession>A0A1I6BUQ3</accession>
<dbReference type="Pfam" id="PF08100">
    <property type="entry name" value="Dimerisation"/>
    <property type="match status" value="1"/>
</dbReference>
<protein>
    <submittedName>
        <fullName evidence="6">Ubiquinone/menaquinone biosynthesis C-methylase UbiE</fullName>
    </submittedName>
</protein>
<dbReference type="EMBL" id="FOXX01000014">
    <property type="protein sequence ID" value="SFQ84624.1"/>
    <property type="molecule type" value="Genomic_DNA"/>
</dbReference>
<proteinExistence type="predicted"/>
<gene>
    <name evidence="6" type="ORF">SAMN02745910_04233</name>
</gene>
<keyword evidence="3" id="KW-0949">S-adenosyl-L-methionine</keyword>
<sequence>MNSTAEKLNPTEVHKLITGFISSKAIFTGINFGLFTLLDKKPKSIEEIGKILNLQPRPTRILVQSCLGIGLLHKNNGLIHNSSLASAFLVEGKPGYMGNLAKHQEVHYNNFVKLEEALINNTSITGRVKKDGYANEGAGANEDRQGTRTFIKAMHASSVVQAKSLVANSSIKGQHLLDMGCGSAAYSIEYAKQNPHVKITAVDYGATCEVAKEFVKDQNLENQITFIEGDIFNISLPENIDTVLLSHVLDGYGRDKAFKILKKIHTLLPEGGKLIMHAHLPERAETTFPYLFNLILLANTAEGEVHGEQTILDWINELGFKDIILKKVSPISSVIEMYK</sequence>
<dbReference type="SUPFAM" id="SSF53335">
    <property type="entry name" value="S-adenosyl-L-methionine-dependent methyltransferases"/>
    <property type="match status" value="1"/>
</dbReference>
<evidence type="ECO:0000259" key="5">
    <source>
        <dbReference type="Pfam" id="PF08100"/>
    </source>
</evidence>
<dbReference type="Gene3D" id="3.40.50.150">
    <property type="entry name" value="Vaccinia Virus protein VP39"/>
    <property type="match status" value="1"/>
</dbReference>
<name>A0A1I6BUQ3_9BACI</name>
<evidence type="ECO:0000256" key="2">
    <source>
        <dbReference type="ARBA" id="ARBA00022679"/>
    </source>
</evidence>
<evidence type="ECO:0000256" key="1">
    <source>
        <dbReference type="ARBA" id="ARBA00022603"/>
    </source>
</evidence>